<reference evidence="2 3" key="1">
    <citation type="submission" date="2022-06" db="EMBL/GenBank/DDBJ databases">
        <title>Actinoplanes abujensis sp. nov., isolated from Nigerian arid soil.</title>
        <authorList>
            <person name="Ding P."/>
        </authorList>
    </citation>
    <scope>NUCLEOTIDE SEQUENCE [LARGE SCALE GENOMIC DNA]</scope>
    <source>
        <strain evidence="3">TRM88002</strain>
    </source>
</reference>
<feature type="transmembrane region" description="Helical" evidence="1">
    <location>
        <begin position="68"/>
        <end position="99"/>
    </location>
</feature>
<evidence type="ECO:0000256" key="1">
    <source>
        <dbReference type="SAM" id="Phobius"/>
    </source>
</evidence>
<dbReference type="EMBL" id="JAMQOL010000031">
    <property type="protein sequence ID" value="MCM4080407.1"/>
    <property type="molecule type" value="Genomic_DNA"/>
</dbReference>
<evidence type="ECO:0000313" key="3">
    <source>
        <dbReference type="Proteomes" id="UP001523216"/>
    </source>
</evidence>
<dbReference type="Proteomes" id="UP001523216">
    <property type="component" value="Unassembled WGS sequence"/>
</dbReference>
<keyword evidence="1" id="KW-1133">Transmembrane helix</keyword>
<name>A0ABT0Y2Y7_9ACTN</name>
<gene>
    <name evidence="2" type="ORF">LXN57_22760</name>
</gene>
<organism evidence="2 3">
    <name type="scientific">Paractinoplanes hotanensis</name>
    <dbReference type="NCBI Taxonomy" id="2906497"/>
    <lineage>
        <taxon>Bacteria</taxon>
        <taxon>Bacillati</taxon>
        <taxon>Actinomycetota</taxon>
        <taxon>Actinomycetes</taxon>
        <taxon>Micromonosporales</taxon>
        <taxon>Micromonosporaceae</taxon>
        <taxon>Paractinoplanes</taxon>
    </lineage>
</organism>
<keyword evidence="3" id="KW-1185">Reference proteome</keyword>
<proteinExistence type="predicted"/>
<keyword evidence="1" id="KW-0812">Transmembrane</keyword>
<accession>A0ABT0Y2Y7</accession>
<sequence>MAGTRTVKIRFDGENNVGKAAAGAEKAVDGLGKGLRNKLSRLTSSIGEGLSSAISAIPPMGKMVAGVLVAGLAVAMAPALGAAISSAVILGVGGAGLAIGIKKAMSSPAVTAAFEPLKAKANRILSEFSKPFEGPLVRAAKTFEDALDAIRPAINRLGRELGPVVDDLAPAFAEFLKNAMPGIESAVKASVPLFRILADKLPGIGRAISLFFEKISANGDDTNQFFSDLIDLITNVVIGLGVAIGKLASWYSNVRNFLTRTKEGFLEFRVYVINQFGKILDGAAAAFSWVPGVGPKLAAARDKFSKFRADANRELAAVKDRRVRVEAYSNVGSVAASVARTLRAIKDERVYISVGSNVGQVVAGINRQIAGVIGKRASGGPVSAGRSYLVGERGPEVVTMGGNGHVTPNRELGGGFSGDLYVQVDLGGAVQQVIKIANRDLKRRATQRGAHV</sequence>
<comment type="caution">
    <text evidence="2">The sequence shown here is derived from an EMBL/GenBank/DDBJ whole genome shotgun (WGS) entry which is preliminary data.</text>
</comment>
<dbReference type="RefSeq" id="WP_251800197.1">
    <property type="nucleotide sequence ID" value="NZ_JAMQOL010000031.1"/>
</dbReference>
<keyword evidence="1" id="KW-0472">Membrane</keyword>
<evidence type="ECO:0000313" key="2">
    <source>
        <dbReference type="EMBL" id="MCM4080407.1"/>
    </source>
</evidence>
<protein>
    <submittedName>
        <fullName evidence="2">Uncharacterized protein</fullName>
    </submittedName>
</protein>